<feature type="domain" description="Retroviral polymerase SH3-like" evidence="2">
    <location>
        <begin position="320"/>
        <end position="382"/>
    </location>
</feature>
<evidence type="ECO:0000313" key="3">
    <source>
        <dbReference type="EMBL" id="RVW64252.1"/>
    </source>
</evidence>
<feature type="domain" description="Retrotransposon Copia-like N-terminal" evidence="1">
    <location>
        <begin position="26"/>
        <end position="72"/>
    </location>
</feature>
<evidence type="ECO:0000313" key="4">
    <source>
        <dbReference type="Proteomes" id="UP000288805"/>
    </source>
</evidence>
<dbReference type="Pfam" id="PF14244">
    <property type="entry name" value="Retrotran_gag_3"/>
    <property type="match status" value="1"/>
</dbReference>
<protein>
    <submittedName>
        <fullName evidence="3">Uncharacterized protein</fullName>
    </submittedName>
</protein>
<proteinExistence type="predicted"/>
<evidence type="ECO:0000259" key="1">
    <source>
        <dbReference type="Pfam" id="PF14244"/>
    </source>
</evidence>
<comment type="caution">
    <text evidence="3">The sequence shown here is derived from an EMBL/GenBank/DDBJ whole genome shotgun (WGS) entry which is preliminary data.</text>
</comment>
<reference evidence="3 4" key="1">
    <citation type="journal article" date="2018" name="PLoS Genet.">
        <title>Population sequencing reveals clonal diversity and ancestral inbreeding in the grapevine cultivar Chardonnay.</title>
        <authorList>
            <person name="Roach M.J."/>
            <person name="Johnson D.L."/>
            <person name="Bohlmann J."/>
            <person name="van Vuuren H.J."/>
            <person name="Jones S.J."/>
            <person name="Pretorius I.S."/>
            <person name="Schmidt S.A."/>
            <person name="Borneman A.R."/>
        </authorList>
    </citation>
    <scope>NUCLEOTIDE SEQUENCE [LARGE SCALE GENOMIC DNA]</scope>
    <source>
        <strain evidence="4">cv. Chardonnay</strain>
        <tissue evidence="3">Leaf</tissue>
    </source>
</reference>
<accession>A0A438FWB6</accession>
<dbReference type="PANTHER" id="PTHR37610">
    <property type="entry name" value="CCHC-TYPE DOMAIN-CONTAINING PROTEIN"/>
    <property type="match status" value="1"/>
</dbReference>
<dbReference type="PANTHER" id="PTHR37610:SF97">
    <property type="entry name" value="RETROTRANSPOSON GAG DOMAIN-CONTAINING PROTEIN"/>
    <property type="match status" value="1"/>
</dbReference>
<dbReference type="EMBL" id="QGNW01000723">
    <property type="protein sequence ID" value="RVW64252.1"/>
    <property type="molecule type" value="Genomic_DNA"/>
</dbReference>
<gene>
    <name evidence="3" type="ORF">CK203_052302</name>
</gene>
<dbReference type="AlphaFoldDB" id="A0A438FWB6"/>
<dbReference type="Proteomes" id="UP000288805">
    <property type="component" value="Unassembled WGS sequence"/>
</dbReference>
<sequence length="446" mass="50316">MVVSRMVVRSSTPSPLEDSSSPFCLHNGDHPGLILVSHHWTRANYNTWSRAMVINLTTKNKVGFVDCCIPRPNDEDLLYGVRTECNRMVFQIKKHLIALCQESLDVNTYYTCFKILWDELKDSRMSLRWYEAMDGVLAERMYHVVSNGVFALVGQEERQWVISHVILPFSDSSVIGNLNSNFVNTSVSATKGKRDRPLCTHYNIPGHTVDKCYKLNGYLPGYKFKPKGKPTKIRINQASSSVGDGIVTPSSEISLDTLTANQCKQLLTFLSSQLQLNSSSTLDLQRMYNLLDHLCLVLVTPFELLRHKKPSYSHLHIFGCLCYGSTLTRHCSKFSPQAIVAVFLSYPPSYKGYKLFDLITNDVLVSQDAMFHEHMFSFHSNSPSISNSDCVLPFHSSIVSPPLDNSTSSSKPHRTHKIPSYLQDYHCYSNSSSVSSTSHFSQRSST</sequence>
<dbReference type="InterPro" id="IPR057670">
    <property type="entry name" value="SH3_retrovirus"/>
</dbReference>
<dbReference type="Pfam" id="PF25597">
    <property type="entry name" value="SH3_retrovirus"/>
    <property type="match status" value="1"/>
</dbReference>
<name>A0A438FWB6_VITVI</name>
<evidence type="ECO:0000259" key="2">
    <source>
        <dbReference type="Pfam" id="PF25597"/>
    </source>
</evidence>
<dbReference type="InterPro" id="IPR029472">
    <property type="entry name" value="Copia-like_N"/>
</dbReference>
<organism evidence="3 4">
    <name type="scientific">Vitis vinifera</name>
    <name type="common">Grape</name>
    <dbReference type="NCBI Taxonomy" id="29760"/>
    <lineage>
        <taxon>Eukaryota</taxon>
        <taxon>Viridiplantae</taxon>
        <taxon>Streptophyta</taxon>
        <taxon>Embryophyta</taxon>
        <taxon>Tracheophyta</taxon>
        <taxon>Spermatophyta</taxon>
        <taxon>Magnoliopsida</taxon>
        <taxon>eudicotyledons</taxon>
        <taxon>Gunneridae</taxon>
        <taxon>Pentapetalae</taxon>
        <taxon>rosids</taxon>
        <taxon>Vitales</taxon>
        <taxon>Vitaceae</taxon>
        <taxon>Viteae</taxon>
        <taxon>Vitis</taxon>
    </lineage>
</organism>